<dbReference type="FunFam" id="2.10.250.10:FF:000002">
    <property type="entry name" value="Calreticulin"/>
    <property type="match status" value="1"/>
</dbReference>
<feature type="signal peptide" evidence="14">
    <location>
        <begin position="1"/>
        <end position="21"/>
    </location>
</feature>
<keyword evidence="4 14" id="KW-0732">Signal</keyword>
<dbReference type="GeneID" id="68115222"/>
<feature type="chain" id="PRO_5025713900" description="Calreticulin" evidence="14">
    <location>
        <begin position="22"/>
        <end position="408"/>
    </location>
</feature>
<gene>
    <name evidence="16" type="ORF">FDP41_008004</name>
</gene>
<dbReference type="PANTHER" id="PTHR11073:SF2">
    <property type="entry name" value="CALRETICULIN"/>
    <property type="match status" value="1"/>
</dbReference>
<dbReference type="GO" id="GO:0006457">
    <property type="term" value="P:protein folding"/>
    <property type="evidence" value="ECO:0007669"/>
    <property type="project" value="InterPro"/>
</dbReference>
<keyword evidence="3" id="KW-0479">Metal-binding</keyword>
<dbReference type="GO" id="GO:0005788">
    <property type="term" value="C:endoplasmic reticulum lumen"/>
    <property type="evidence" value="ECO:0007669"/>
    <property type="project" value="UniProtKB-SubCell"/>
</dbReference>
<dbReference type="InterPro" id="IPR001580">
    <property type="entry name" value="Calret/calnex"/>
</dbReference>
<evidence type="ECO:0000256" key="3">
    <source>
        <dbReference type="ARBA" id="ARBA00022723"/>
    </source>
</evidence>
<dbReference type="Gene3D" id="2.60.120.200">
    <property type="match status" value="1"/>
</dbReference>
<keyword evidence="17" id="KW-1185">Reference proteome</keyword>
<evidence type="ECO:0000256" key="5">
    <source>
        <dbReference type="ARBA" id="ARBA00022734"/>
    </source>
</evidence>
<sequence>MFSKHIILAALVLSFVAVVSAETFFYEPFHAGWEKRWVKSKAKDNYGEWKHTAGEWYGDAEEDKGIQTAQDARHYSISAKFDKVATCRGEKPLVLQFSTKHPQNIDCGGAYIKYLPSGVNQEDFKDDTEYRIMFGPDVCGSATRRVHFIFNYKGKNLLWKKTLPCETDQLTHIYTAIINPDASYEVQIDGVKKESGNLYDDWDFLAPKEIPDPQAKKPADWVDEKEIVDPEDKKPEDWDQPKYIPDPQAKKPEDWSDEEDGTWEAPQIPNPDYKGEWKPRMIPNPAYKGEWSAPLIPNPDYVFDENVGKYNDIEYAGIEIWQVKAGTIFDNILVTDDIDVAREQAQKVVERAKKEKEAFDKIEAAKRQKEEEERKKREEEEKKRQEEEARKKAEEAPAEEKKAEHDEL</sequence>
<dbReference type="PRINTS" id="PR00626">
    <property type="entry name" value="CALRETICULIN"/>
</dbReference>
<dbReference type="VEuPathDB" id="AmoebaDB:FDP41_008004"/>
<dbReference type="SUPFAM" id="SSF49899">
    <property type="entry name" value="Concanavalin A-like lectins/glucanases"/>
    <property type="match status" value="1"/>
</dbReference>
<dbReference type="InterPro" id="IPR009033">
    <property type="entry name" value="Calreticulin/calnexin_P_dom_sf"/>
</dbReference>
<name>A0A6A5CFL6_NAEFO</name>
<dbReference type="PIRSF" id="PIRSF002356">
    <property type="entry name" value="Calreticulin"/>
    <property type="match status" value="1"/>
</dbReference>
<evidence type="ECO:0000256" key="13">
    <source>
        <dbReference type="PIRSR" id="PIRSR002356-3"/>
    </source>
</evidence>
<keyword evidence="6" id="KW-0677">Repeat</keyword>
<dbReference type="RefSeq" id="XP_044568802.1">
    <property type="nucleotide sequence ID" value="XM_044711812.1"/>
</dbReference>
<dbReference type="GO" id="GO:0036503">
    <property type="term" value="P:ERAD pathway"/>
    <property type="evidence" value="ECO:0007669"/>
    <property type="project" value="TreeGrafter"/>
</dbReference>
<dbReference type="AlphaFoldDB" id="A0A6A5CFL6"/>
<dbReference type="GO" id="GO:0051082">
    <property type="term" value="F:unfolded protein binding"/>
    <property type="evidence" value="ECO:0007669"/>
    <property type="project" value="InterPro"/>
</dbReference>
<dbReference type="GO" id="GO:0030246">
    <property type="term" value="F:carbohydrate binding"/>
    <property type="evidence" value="ECO:0007669"/>
    <property type="project" value="UniProtKB-KW"/>
</dbReference>
<dbReference type="Proteomes" id="UP000444721">
    <property type="component" value="Unassembled WGS sequence"/>
</dbReference>
<keyword evidence="8" id="KW-0862">Zinc</keyword>
<dbReference type="EMBL" id="VFQX01000004">
    <property type="protein sequence ID" value="KAF0984089.1"/>
    <property type="molecule type" value="Genomic_DNA"/>
</dbReference>
<protein>
    <recommendedName>
        <fullName evidence="11">Calreticulin</fullName>
    </recommendedName>
</protein>
<dbReference type="InterPro" id="IPR018124">
    <property type="entry name" value="Calret/calnex_CS"/>
</dbReference>
<dbReference type="OMA" id="KRDEICA"/>
<dbReference type="VEuPathDB" id="AmoebaDB:NfTy_004280"/>
<evidence type="ECO:0000256" key="8">
    <source>
        <dbReference type="ARBA" id="ARBA00022833"/>
    </source>
</evidence>
<accession>A0A6A5CFL6</accession>
<feature type="binding site" evidence="12">
    <location>
        <position position="113"/>
    </location>
    <ligand>
        <name>an alpha-D-glucoside</name>
        <dbReference type="ChEBI" id="CHEBI:22390"/>
    </ligand>
</feature>
<evidence type="ECO:0000313" key="16">
    <source>
        <dbReference type="EMBL" id="KAF0984089.1"/>
    </source>
</evidence>
<keyword evidence="13" id="KW-1015">Disulfide bond</keyword>
<feature type="disulfide bond" evidence="13">
    <location>
        <begin position="107"/>
        <end position="139"/>
    </location>
</feature>
<comment type="similarity">
    <text evidence="2 11 14">Belongs to the calreticulin family.</text>
</comment>
<keyword evidence="10 11" id="KW-0143">Chaperone</keyword>
<dbReference type="OrthoDB" id="1938156at2759"/>
<organism evidence="16 17">
    <name type="scientific">Naegleria fowleri</name>
    <name type="common">Brain eating amoeba</name>
    <dbReference type="NCBI Taxonomy" id="5763"/>
    <lineage>
        <taxon>Eukaryota</taxon>
        <taxon>Discoba</taxon>
        <taxon>Heterolobosea</taxon>
        <taxon>Tetramitia</taxon>
        <taxon>Eutetramitia</taxon>
        <taxon>Vahlkampfiidae</taxon>
        <taxon>Naegleria</taxon>
    </lineage>
</organism>
<keyword evidence="7 11" id="KW-0256">Endoplasmic reticulum</keyword>
<dbReference type="PANTHER" id="PTHR11073">
    <property type="entry name" value="CALRETICULIN AND CALNEXIN"/>
    <property type="match status" value="1"/>
</dbReference>
<keyword evidence="9" id="KW-0106">Calcium</keyword>
<evidence type="ECO:0000313" key="17">
    <source>
        <dbReference type="Proteomes" id="UP000444721"/>
    </source>
</evidence>
<evidence type="ECO:0000256" key="1">
    <source>
        <dbReference type="ARBA" id="ARBA00004319"/>
    </source>
</evidence>
<feature type="region of interest" description="Disordered" evidence="15">
    <location>
        <begin position="209"/>
        <end position="277"/>
    </location>
</feature>
<dbReference type="Pfam" id="PF00262">
    <property type="entry name" value="Calreticulin"/>
    <property type="match status" value="2"/>
</dbReference>
<reference evidence="16 17" key="1">
    <citation type="journal article" date="2019" name="Sci. Rep.">
        <title>Nanopore sequencing improves the draft genome of the human pathogenic amoeba Naegleria fowleri.</title>
        <authorList>
            <person name="Liechti N."/>
            <person name="Schurch N."/>
            <person name="Bruggmann R."/>
            <person name="Wittwer M."/>
        </authorList>
    </citation>
    <scope>NUCLEOTIDE SEQUENCE [LARGE SCALE GENOMIC DNA]</scope>
    <source>
        <strain evidence="16 17">ATCC 30894</strain>
    </source>
</reference>
<comment type="caution">
    <text evidence="16">The sequence shown here is derived from an EMBL/GenBank/DDBJ whole genome shotgun (WGS) entry which is preliminary data.</text>
</comment>
<dbReference type="InterPro" id="IPR013320">
    <property type="entry name" value="ConA-like_dom_sf"/>
</dbReference>
<feature type="binding site" evidence="12">
    <location>
        <position position="111"/>
    </location>
    <ligand>
        <name>an alpha-D-glucoside</name>
        <dbReference type="ChEBI" id="CHEBI:22390"/>
    </ligand>
</feature>
<feature type="binding site" evidence="12">
    <location>
        <position position="137"/>
    </location>
    <ligand>
        <name>an alpha-D-glucoside</name>
        <dbReference type="ChEBI" id="CHEBI:22390"/>
    </ligand>
</feature>
<dbReference type="GO" id="GO:0005509">
    <property type="term" value="F:calcium ion binding"/>
    <property type="evidence" value="ECO:0007669"/>
    <property type="project" value="InterPro"/>
</dbReference>
<evidence type="ECO:0000256" key="11">
    <source>
        <dbReference type="PIRNR" id="PIRNR002356"/>
    </source>
</evidence>
<evidence type="ECO:0000256" key="2">
    <source>
        <dbReference type="ARBA" id="ARBA00010983"/>
    </source>
</evidence>
<dbReference type="FunFam" id="2.60.120.200:FF:000018">
    <property type="entry name" value="Calreticulin 1b"/>
    <property type="match status" value="1"/>
</dbReference>
<evidence type="ECO:0000256" key="15">
    <source>
        <dbReference type="SAM" id="MobiDB-lite"/>
    </source>
</evidence>
<dbReference type="GO" id="GO:0005789">
    <property type="term" value="C:endoplasmic reticulum membrane"/>
    <property type="evidence" value="ECO:0007669"/>
    <property type="project" value="TreeGrafter"/>
</dbReference>
<evidence type="ECO:0000256" key="7">
    <source>
        <dbReference type="ARBA" id="ARBA00022824"/>
    </source>
</evidence>
<evidence type="ECO:0000256" key="10">
    <source>
        <dbReference type="ARBA" id="ARBA00023186"/>
    </source>
</evidence>
<dbReference type="VEuPathDB" id="AmoebaDB:NF0036920"/>
<dbReference type="InterPro" id="IPR009169">
    <property type="entry name" value="Calreticulin"/>
</dbReference>
<feature type="compositionally biased region" description="Basic and acidic residues" evidence="15">
    <location>
        <begin position="209"/>
        <end position="240"/>
    </location>
</feature>
<feature type="binding site" evidence="12">
    <location>
        <position position="319"/>
    </location>
    <ligand>
        <name>an alpha-D-glucoside</name>
        <dbReference type="ChEBI" id="CHEBI:22390"/>
    </ligand>
</feature>
<comment type="subcellular location">
    <subcellularLocation>
        <location evidence="1 11">Endoplasmic reticulum lumen</location>
    </subcellularLocation>
</comment>
<evidence type="ECO:0000256" key="12">
    <source>
        <dbReference type="PIRSR" id="PIRSR002356-1"/>
    </source>
</evidence>
<dbReference type="Gene3D" id="2.10.250.10">
    <property type="entry name" value="Calreticulin/calnexin, P domain"/>
    <property type="match status" value="1"/>
</dbReference>
<feature type="binding site" evidence="12">
    <location>
        <position position="130"/>
    </location>
    <ligand>
        <name>an alpha-D-glucoside</name>
        <dbReference type="ChEBI" id="CHEBI:22390"/>
    </ligand>
</feature>
<feature type="region of interest" description="Disordered" evidence="15">
    <location>
        <begin position="351"/>
        <end position="408"/>
    </location>
</feature>
<proteinExistence type="inferred from homology"/>
<evidence type="ECO:0000256" key="6">
    <source>
        <dbReference type="ARBA" id="ARBA00022737"/>
    </source>
</evidence>
<evidence type="ECO:0000256" key="4">
    <source>
        <dbReference type="ARBA" id="ARBA00022729"/>
    </source>
</evidence>
<evidence type="ECO:0000256" key="14">
    <source>
        <dbReference type="RuleBase" id="RU362126"/>
    </source>
</evidence>
<dbReference type="PROSITE" id="PS00804">
    <property type="entry name" value="CALRETICULIN_2"/>
    <property type="match status" value="1"/>
</dbReference>
<keyword evidence="5" id="KW-0430">Lectin</keyword>
<evidence type="ECO:0000256" key="9">
    <source>
        <dbReference type="ARBA" id="ARBA00022837"/>
    </source>
</evidence>